<feature type="binding site" evidence="5">
    <location>
        <position position="13"/>
    </location>
    <ligand>
        <name>S-adenosyl-L-methionine</name>
        <dbReference type="ChEBI" id="CHEBI:59789"/>
    </ligand>
</feature>
<evidence type="ECO:0000256" key="6">
    <source>
        <dbReference type="RuleBase" id="RU362106"/>
    </source>
</evidence>
<organism evidence="7">
    <name type="scientific">Zygnema circumcarinatum</name>
    <name type="common">Green alga</name>
    <dbReference type="NCBI Taxonomy" id="35869"/>
    <lineage>
        <taxon>Eukaryota</taxon>
        <taxon>Viridiplantae</taxon>
        <taxon>Streptophyta</taxon>
        <taxon>Zygnematophyceae</taxon>
        <taxon>Zygnematophycidae</taxon>
        <taxon>Zygnematales</taxon>
        <taxon>Zygnemataceae</taxon>
        <taxon>Zygnema</taxon>
    </lineage>
</organism>
<dbReference type="Pfam" id="PF00398">
    <property type="entry name" value="RrnaAD"/>
    <property type="match status" value="1"/>
</dbReference>
<dbReference type="PROSITE" id="PS51689">
    <property type="entry name" value="SAM_RNA_A_N6_MT"/>
    <property type="match status" value="1"/>
</dbReference>
<evidence type="ECO:0000256" key="4">
    <source>
        <dbReference type="ARBA" id="ARBA00022884"/>
    </source>
</evidence>
<evidence type="ECO:0000256" key="1">
    <source>
        <dbReference type="ARBA" id="ARBA00022603"/>
    </source>
</evidence>
<dbReference type="PANTHER" id="PTHR11727">
    <property type="entry name" value="DIMETHYLADENOSINE TRANSFERASE"/>
    <property type="match status" value="1"/>
</dbReference>
<keyword evidence="3 5" id="KW-0949">S-adenosyl-L-methionine</keyword>
<dbReference type="SUPFAM" id="SSF53335">
    <property type="entry name" value="S-adenosyl-L-methionine-dependent methyltransferases"/>
    <property type="match status" value="1"/>
</dbReference>
<dbReference type="GO" id="GO:0003723">
    <property type="term" value="F:RNA binding"/>
    <property type="evidence" value="ECO:0007669"/>
    <property type="project" value="UniProtKB-UniRule"/>
</dbReference>
<dbReference type="EMBL" id="MT040698">
    <property type="protein sequence ID" value="QKQ14735.1"/>
    <property type="molecule type" value="Genomic_DNA"/>
</dbReference>
<comment type="similarity">
    <text evidence="5 6">Belongs to the class I-like SAM-binding methyltransferase superfamily. rRNA adenine N(6)-methyltransferase family.</text>
</comment>
<evidence type="ECO:0000313" key="7">
    <source>
        <dbReference type="EMBL" id="QKQ14735.1"/>
    </source>
</evidence>
<feature type="binding site" evidence="5">
    <location>
        <position position="15"/>
    </location>
    <ligand>
        <name>S-adenosyl-L-methionine</name>
        <dbReference type="ChEBI" id="CHEBI:59789"/>
    </ligand>
</feature>
<dbReference type="Gene3D" id="3.40.50.150">
    <property type="entry name" value="Vaccinia Virus protein VP39"/>
    <property type="match status" value="1"/>
</dbReference>
<dbReference type="PANTHER" id="PTHR11727:SF7">
    <property type="entry name" value="DIMETHYLADENOSINE TRANSFERASE-RELATED"/>
    <property type="match status" value="1"/>
</dbReference>
<accession>A0A6N0GXM4</accession>
<protein>
    <recommendedName>
        <fullName evidence="6">rRNA adenine N(6)-methyltransferase</fullName>
        <ecNumber evidence="6">2.1.1.-</ecNumber>
    </recommendedName>
</protein>
<geneLocation type="mitochondrion" evidence="7"/>
<feature type="binding site" evidence="5">
    <location>
        <position position="104"/>
    </location>
    <ligand>
        <name>S-adenosyl-L-methionine</name>
        <dbReference type="ChEBI" id="CHEBI:59789"/>
    </ligand>
</feature>
<dbReference type="AlphaFoldDB" id="A0A6N0GXM4"/>
<proteinExistence type="inferred from homology"/>
<keyword evidence="1 5" id="KW-0489">Methyltransferase</keyword>
<dbReference type="EC" id="2.1.1.-" evidence="6"/>
<dbReference type="InterPro" id="IPR029063">
    <property type="entry name" value="SAM-dependent_MTases_sf"/>
</dbReference>
<evidence type="ECO:0000256" key="2">
    <source>
        <dbReference type="ARBA" id="ARBA00022679"/>
    </source>
</evidence>
<reference evidence="7" key="1">
    <citation type="journal article" date="2020" name="J. Exp. Bot.">
        <title>Zygnema circumcarinatum UTEX 1559 chloroplast and mitochondrial genomes provide insight into land plant evolution.</title>
        <authorList>
            <person name="Orton L.M."/>
            <person name="Fitzek E."/>
            <person name="Feng X."/>
            <person name="Grayburn W.S."/>
            <person name="Mower J.P."/>
            <person name="Liu K."/>
            <person name="Zhang C."/>
            <person name="Duvall M.R."/>
            <person name="Yin Y."/>
        </authorList>
    </citation>
    <scope>NUCLEOTIDE SEQUENCE</scope>
    <source>
        <strain evidence="7">UTEX 1559 mating type +</strain>
    </source>
</reference>
<keyword evidence="4 5" id="KW-0694">RNA-binding</keyword>
<keyword evidence="6" id="KW-0698">rRNA processing</keyword>
<keyword evidence="2 5" id="KW-0808">Transferase</keyword>
<evidence type="ECO:0000256" key="5">
    <source>
        <dbReference type="PROSITE-ProRule" id="PRU01026"/>
    </source>
</evidence>
<name>A0A6N0GXM4_ZYGCR</name>
<feature type="binding site" evidence="5">
    <location>
        <position position="61"/>
    </location>
    <ligand>
        <name>S-adenosyl-L-methionine</name>
        <dbReference type="ChEBI" id="CHEBI:59789"/>
    </ligand>
</feature>
<sequence>MIQFRTKKSLGQHFLQDKHIAHKIVSALSKEHQKIVEVGAGTRVLTELLVQQQELELYLVEVDLKLVSYLKQTYPLLQDRIIASDLLKLAFAPFCCGPVAILSNFAYNICSQIVLQVLEHR</sequence>
<dbReference type="GO" id="GO:0000179">
    <property type="term" value="F:rRNA (adenine-N6,N6-)-dimethyltransferase activity"/>
    <property type="evidence" value="ECO:0007669"/>
    <property type="project" value="UniProtKB-UniRule"/>
</dbReference>
<gene>
    <name evidence="7" type="primary">rrnS</name>
</gene>
<keyword evidence="7" id="KW-0496">Mitochondrion</keyword>
<feature type="binding site" evidence="5">
    <location>
        <position position="39"/>
    </location>
    <ligand>
        <name>S-adenosyl-L-methionine</name>
        <dbReference type="ChEBI" id="CHEBI:59789"/>
    </ligand>
</feature>
<evidence type="ECO:0000256" key="3">
    <source>
        <dbReference type="ARBA" id="ARBA00022691"/>
    </source>
</evidence>
<dbReference type="GO" id="GO:0005829">
    <property type="term" value="C:cytosol"/>
    <property type="evidence" value="ECO:0007669"/>
    <property type="project" value="TreeGrafter"/>
</dbReference>
<dbReference type="InterPro" id="IPR001737">
    <property type="entry name" value="KsgA/Erm"/>
</dbReference>
<feature type="binding site" evidence="5">
    <location>
        <position position="85"/>
    </location>
    <ligand>
        <name>S-adenosyl-L-methionine</name>
        <dbReference type="ChEBI" id="CHEBI:59789"/>
    </ligand>
</feature>